<accession>A0A102LMR0</accession>
<dbReference type="Gene3D" id="3.20.20.100">
    <property type="entry name" value="NADP-dependent oxidoreductase domain"/>
    <property type="match status" value="1"/>
</dbReference>
<evidence type="ECO:0000259" key="2">
    <source>
        <dbReference type="Pfam" id="PF00248"/>
    </source>
</evidence>
<dbReference type="EMBL" id="LOTN01000046">
    <property type="protein sequence ID" value="KUZ86715.1"/>
    <property type="molecule type" value="Genomic_DNA"/>
</dbReference>
<dbReference type="InterPro" id="IPR020471">
    <property type="entry name" value="AKR"/>
</dbReference>
<dbReference type="InterPro" id="IPR036812">
    <property type="entry name" value="NAD(P)_OxRdtase_dom_sf"/>
</dbReference>
<reference evidence="3 4" key="1">
    <citation type="submission" date="2015-11" db="EMBL/GenBank/DDBJ databases">
        <title>Expanding the genomic diversity of Burkholderia species for the development of highly accurate diagnostics.</title>
        <authorList>
            <person name="Sahl J."/>
            <person name="Keim P."/>
            <person name="Wagner D."/>
        </authorList>
    </citation>
    <scope>NUCLEOTIDE SEQUENCE [LARGE SCALE GENOMIC DNA]</scope>
    <source>
        <strain evidence="3 4">RF32-BP4</strain>
    </source>
</reference>
<organism evidence="3 4">
    <name type="scientific">Burkholderia ubonensis</name>
    <dbReference type="NCBI Taxonomy" id="101571"/>
    <lineage>
        <taxon>Bacteria</taxon>
        <taxon>Pseudomonadati</taxon>
        <taxon>Pseudomonadota</taxon>
        <taxon>Betaproteobacteria</taxon>
        <taxon>Burkholderiales</taxon>
        <taxon>Burkholderiaceae</taxon>
        <taxon>Burkholderia</taxon>
        <taxon>Burkholderia cepacia complex</taxon>
    </lineage>
</organism>
<comment type="caution">
    <text evidence="3">The sequence shown here is derived from an EMBL/GenBank/DDBJ whole genome shotgun (WGS) entry which is preliminary data.</text>
</comment>
<dbReference type="GO" id="GO:0005829">
    <property type="term" value="C:cytosol"/>
    <property type="evidence" value="ECO:0007669"/>
    <property type="project" value="TreeGrafter"/>
</dbReference>
<dbReference type="PANTHER" id="PTHR42686:SF1">
    <property type="entry name" value="GH17980P-RELATED"/>
    <property type="match status" value="1"/>
</dbReference>
<dbReference type="InterPro" id="IPR023210">
    <property type="entry name" value="NADP_OxRdtase_dom"/>
</dbReference>
<evidence type="ECO:0000313" key="3">
    <source>
        <dbReference type="EMBL" id="KUZ86715.1"/>
    </source>
</evidence>
<sequence>MTAIGRVAAVRDRKAAGFGCGAAPLGNMFRNIPDEEVAAIVEAAWRHGIRLFDTAPSFGAGLAELRLGEALTGHSRDDYVISTKVGRLVLDELEDATLRSIWPVRRSPLERNRRPPPRPVDPDRANRQRSISSRSIGKNRWHMDAAELQLKPSATIAA</sequence>
<feature type="domain" description="NADP-dependent oxidoreductase" evidence="2">
    <location>
        <begin position="19"/>
        <end position="89"/>
    </location>
</feature>
<dbReference type="SUPFAM" id="SSF51430">
    <property type="entry name" value="NAD(P)-linked oxidoreductase"/>
    <property type="match status" value="1"/>
</dbReference>
<dbReference type="PANTHER" id="PTHR42686">
    <property type="entry name" value="GH17980P-RELATED"/>
    <property type="match status" value="1"/>
</dbReference>
<dbReference type="Proteomes" id="UP000065521">
    <property type="component" value="Unassembled WGS sequence"/>
</dbReference>
<evidence type="ECO:0000256" key="1">
    <source>
        <dbReference type="SAM" id="MobiDB-lite"/>
    </source>
</evidence>
<feature type="region of interest" description="Disordered" evidence="1">
    <location>
        <begin position="108"/>
        <end position="136"/>
    </location>
</feature>
<evidence type="ECO:0000313" key="4">
    <source>
        <dbReference type="Proteomes" id="UP000065521"/>
    </source>
</evidence>
<protein>
    <recommendedName>
        <fullName evidence="2">NADP-dependent oxidoreductase domain-containing protein</fullName>
    </recommendedName>
</protein>
<dbReference type="GO" id="GO:0016491">
    <property type="term" value="F:oxidoreductase activity"/>
    <property type="evidence" value="ECO:0007669"/>
    <property type="project" value="InterPro"/>
</dbReference>
<proteinExistence type="predicted"/>
<dbReference type="AlphaFoldDB" id="A0A102LMR0"/>
<gene>
    <name evidence="3" type="ORF">WI38_22940</name>
</gene>
<dbReference type="Pfam" id="PF00248">
    <property type="entry name" value="Aldo_ket_red"/>
    <property type="match status" value="1"/>
</dbReference>
<name>A0A102LMR0_9BURK</name>